<evidence type="ECO:0000256" key="7">
    <source>
        <dbReference type="ARBA" id="ARBA00022741"/>
    </source>
</evidence>
<comment type="cofactor">
    <cofactor evidence="13">
        <name>Mg(2+)</name>
        <dbReference type="ChEBI" id="CHEBI:18420"/>
    </cofactor>
    <text evidence="13">Binds 2 magnesium ions per tetramer.</text>
</comment>
<dbReference type="InterPro" id="IPR006195">
    <property type="entry name" value="aa-tRNA-synth_II"/>
</dbReference>
<dbReference type="GO" id="GO:0005524">
    <property type="term" value="F:ATP binding"/>
    <property type="evidence" value="ECO:0007669"/>
    <property type="project" value="UniProtKB-UniRule"/>
</dbReference>
<comment type="subcellular location">
    <subcellularLocation>
        <location evidence="1 13">Cytoplasm</location>
    </subcellularLocation>
</comment>
<dbReference type="PROSITE" id="PS50862">
    <property type="entry name" value="AA_TRNA_LIGASE_II"/>
    <property type="match status" value="1"/>
</dbReference>
<evidence type="ECO:0000256" key="2">
    <source>
        <dbReference type="ARBA" id="ARBA00010207"/>
    </source>
</evidence>
<dbReference type="FunFam" id="3.30.930.10:FF:000003">
    <property type="entry name" value="Phenylalanine--tRNA ligase alpha subunit"/>
    <property type="match status" value="1"/>
</dbReference>
<sequence length="377" mass="42593">MSETIEAKKKADAAINEALERLSIVPRLIDELNAPVRDALKSFEKINDMIKEIEEAPGTRQLDELRIHYLGKKGFIAAAMQQLKDVAPEERPSAGKVVNEVKQAISMALEARVHACAELEQAEALQRERVDVSLPGISPNTPGALHPLTRVMHEIIAIFASLGFTVKEGPEIEMDFYNFEALNIPKNHPARDMQDTFYISEEILLRTHTSPVQVRTMLNQQPPVRIIAPGKVYRCDSDITHTPMFHQVEGLLIDQSTTFADLKGVLEYFCKAMFGENTAVRFRPSFFPFTEPSAEVDIQCVMCRGKGCRVCKETGWLEILGCGMVDPNVFEAVKYDPEVYQGFAFGMGVERITMLKYGINDLRLFFENDLRFLKQYQ</sequence>
<keyword evidence="7 13" id="KW-0547">Nucleotide-binding</keyword>
<dbReference type="PANTHER" id="PTHR11538:SF41">
    <property type="entry name" value="PHENYLALANINE--TRNA LIGASE, MITOCHONDRIAL"/>
    <property type="match status" value="1"/>
</dbReference>
<proteinExistence type="inferred from homology"/>
<protein>
    <recommendedName>
        <fullName evidence="13">Phenylalanine--tRNA ligase alpha subunit</fullName>
        <ecNumber evidence="13">6.1.1.20</ecNumber>
    </recommendedName>
    <alternativeName>
        <fullName evidence="13">Phenylalanyl-tRNA synthetase alpha subunit</fullName>
        <shortName evidence="13">PheRS</shortName>
    </alternativeName>
</protein>
<dbReference type="GO" id="GO:0004826">
    <property type="term" value="F:phenylalanine-tRNA ligase activity"/>
    <property type="evidence" value="ECO:0007669"/>
    <property type="project" value="UniProtKB-UniRule"/>
</dbReference>
<evidence type="ECO:0000256" key="12">
    <source>
        <dbReference type="ARBA" id="ARBA00049255"/>
    </source>
</evidence>
<keyword evidence="8 13" id="KW-0067">ATP-binding</keyword>
<evidence type="ECO:0000256" key="3">
    <source>
        <dbReference type="ARBA" id="ARBA00011209"/>
    </source>
</evidence>
<keyword evidence="4 13" id="KW-0963">Cytoplasm</keyword>
<dbReference type="SUPFAM" id="SSF46589">
    <property type="entry name" value="tRNA-binding arm"/>
    <property type="match status" value="1"/>
</dbReference>
<dbReference type="PANTHER" id="PTHR11538">
    <property type="entry name" value="PHENYLALANYL-TRNA SYNTHETASE"/>
    <property type="match status" value="1"/>
</dbReference>
<dbReference type="AlphaFoldDB" id="E6W567"/>
<dbReference type="InterPro" id="IPR010978">
    <property type="entry name" value="tRNA-bd_arm"/>
</dbReference>
<dbReference type="KEGG" id="din:Selin_2431"/>
<keyword evidence="6 13" id="KW-0479">Metal-binding</keyword>
<evidence type="ECO:0000313" key="15">
    <source>
        <dbReference type="EMBL" id="ADU67146.1"/>
    </source>
</evidence>
<dbReference type="InterPro" id="IPR002319">
    <property type="entry name" value="Phenylalanyl-tRNA_Synthase"/>
</dbReference>
<evidence type="ECO:0000256" key="10">
    <source>
        <dbReference type="ARBA" id="ARBA00022917"/>
    </source>
</evidence>
<evidence type="ECO:0000259" key="14">
    <source>
        <dbReference type="PROSITE" id="PS50862"/>
    </source>
</evidence>
<reference evidence="15 16" key="1">
    <citation type="submission" date="2010-12" db="EMBL/GenBank/DDBJ databases">
        <title>Complete sequence of Desulfurispirillum indicum S5.</title>
        <authorList>
            <consortium name="US DOE Joint Genome Institute"/>
            <person name="Lucas S."/>
            <person name="Copeland A."/>
            <person name="Lapidus A."/>
            <person name="Cheng J.-F."/>
            <person name="Goodwin L."/>
            <person name="Pitluck S."/>
            <person name="Chertkov O."/>
            <person name="Held B."/>
            <person name="Detter J.C."/>
            <person name="Han C."/>
            <person name="Tapia R."/>
            <person name="Land M."/>
            <person name="Hauser L."/>
            <person name="Kyrpides N."/>
            <person name="Ivanova N."/>
            <person name="Mikhailova N."/>
            <person name="Haggblom M."/>
            <person name="Rauschenbach I."/>
            <person name="Bini E."/>
            <person name="Woyke T."/>
        </authorList>
    </citation>
    <scope>NUCLEOTIDE SEQUENCE [LARGE SCALE GENOMIC DNA]</scope>
    <source>
        <strain evidence="16">ATCC BAA-1389 / DSM 22839 / S5</strain>
    </source>
</reference>
<keyword evidence="5 13" id="KW-0436">Ligase</keyword>
<comment type="subunit">
    <text evidence="3 13">Tetramer of two alpha and two beta subunits.</text>
</comment>
<accession>E6W567</accession>
<dbReference type="Proteomes" id="UP000002572">
    <property type="component" value="Chromosome"/>
</dbReference>
<evidence type="ECO:0000256" key="5">
    <source>
        <dbReference type="ARBA" id="ARBA00022598"/>
    </source>
</evidence>
<dbReference type="STRING" id="653733.Selin_2431"/>
<dbReference type="EMBL" id="CP002432">
    <property type="protein sequence ID" value="ADU67146.1"/>
    <property type="molecule type" value="Genomic_DNA"/>
</dbReference>
<comment type="similarity">
    <text evidence="2 13">Belongs to the class-II aminoacyl-tRNA synthetase family. Phe-tRNA synthetase alpha subunit type 1 subfamily.</text>
</comment>
<dbReference type="HOGENOM" id="CLU_025086_0_1_0"/>
<evidence type="ECO:0000256" key="9">
    <source>
        <dbReference type="ARBA" id="ARBA00022842"/>
    </source>
</evidence>
<keyword evidence="16" id="KW-1185">Reference proteome</keyword>
<gene>
    <name evidence="13" type="primary">pheS</name>
    <name evidence="15" type="ordered locus">Selin_2431</name>
</gene>
<evidence type="ECO:0000256" key="13">
    <source>
        <dbReference type="HAMAP-Rule" id="MF_00281"/>
    </source>
</evidence>
<evidence type="ECO:0000256" key="4">
    <source>
        <dbReference type="ARBA" id="ARBA00022490"/>
    </source>
</evidence>
<dbReference type="FunCoup" id="E6W567">
    <property type="interactions" value="476"/>
</dbReference>
<dbReference type="eggNOG" id="COG0016">
    <property type="taxonomic scope" value="Bacteria"/>
</dbReference>
<dbReference type="InParanoid" id="E6W567"/>
<dbReference type="GO" id="GO:0006432">
    <property type="term" value="P:phenylalanyl-tRNA aminoacylation"/>
    <property type="evidence" value="ECO:0007669"/>
    <property type="project" value="UniProtKB-UniRule"/>
</dbReference>
<dbReference type="InterPro" id="IPR045864">
    <property type="entry name" value="aa-tRNA-synth_II/BPL/LPL"/>
</dbReference>
<dbReference type="InterPro" id="IPR004188">
    <property type="entry name" value="Phe-tRNA_ligase_II_N"/>
</dbReference>
<keyword evidence="11 13" id="KW-0030">Aminoacyl-tRNA synthetase</keyword>
<dbReference type="GO" id="GO:0000049">
    <property type="term" value="F:tRNA binding"/>
    <property type="evidence" value="ECO:0007669"/>
    <property type="project" value="InterPro"/>
</dbReference>
<comment type="catalytic activity">
    <reaction evidence="12 13">
        <text>tRNA(Phe) + L-phenylalanine + ATP = L-phenylalanyl-tRNA(Phe) + AMP + diphosphate + H(+)</text>
        <dbReference type="Rhea" id="RHEA:19413"/>
        <dbReference type="Rhea" id="RHEA-COMP:9668"/>
        <dbReference type="Rhea" id="RHEA-COMP:9699"/>
        <dbReference type="ChEBI" id="CHEBI:15378"/>
        <dbReference type="ChEBI" id="CHEBI:30616"/>
        <dbReference type="ChEBI" id="CHEBI:33019"/>
        <dbReference type="ChEBI" id="CHEBI:58095"/>
        <dbReference type="ChEBI" id="CHEBI:78442"/>
        <dbReference type="ChEBI" id="CHEBI:78531"/>
        <dbReference type="ChEBI" id="CHEBI:456215"/>
        <dbReference type="EC" id="6.1.1.20"/>
    </reaction>
</comment>
<dbReference type="Pfam" id="PF01409">
    <property type="entry name" value="tRNA-synt_2d"/>
    <property type="match status" value="1"/>
</dbReference>
<evidence type="ECO:0000256" key="11">
    <source>
        <dbReference type="ARBA" id="ARBA00023146"/>
    </source>
</evidence>
<evidence type="ECO:0000313" key="16">
    <source>
        <dbReference type="Proteomes" id="UP000002572"/>
    </source>
</evidence>
<feature type="domain" description="Aminoacyl-transfer RNA synthetases class-II family profile" evidence="14">
    <location>
        <begin position="149"/>
        <end position="367"/>
    </location>
</feature>
<dbReference type="CDD" id="cd00496">
    <property type="entry name" value="PheRS_alpha_core"/>
    <property type="match status" value="1"/>
</dbReference>
<dbReference type="HAMAP" id="MF_00281">
    <property type="entry name" value="Phe_tRNA_synth_alpha1"/>
    <property type="match status" value="1"/>
</dbReference>
<name>E6W567_DESIS</name>
<dbReference type="NCBIfam" id="TIGR00468">
    <property type="entry name" value="pheS"/>
    <property type="match status" value="1"/>
</dbReference>
<evidence type="ECO:0000256" key="8">
    <source>
        <dbReference type="ARBA" id="ARBA00022840"/>
    </source>
</evidence>
<evidence type="ECO:0000256" key="1">
    <source>
        <dbReference type="ARBA" id="ARBA00004496"/>
    </source>
</evidence>
<feature type="binding site" evidence="13">
    <location>
        <position position="291"/>
    </location>
    <ligand>
        <name>Mg(2+)</name>
        <dbReference type="ChEBI" id="CHEBI:18420"/>
        <note>shared with beta subunit</note>
    </ligand>
</feature>
<dbReference type="Pfam" id="PF02912">
    <property type="entry name" value="Phe_tRNA-synt_N"/>
    <property type="match status" value="1"/>
</dbReference>
<dbReference type="EC" id="6.1.1.20" evidence="13"/>
<organism evidence="15 16">
    <name type="scientific">Desulfurispirillum indicum (strain ATCC BAA-1389 / DSM 22839 / S5)</name>
    <dbReference type="NCBI Taxonomy" id="653733"/>
    <lineage>
        <taxon>Bacteria</taxon>
        <taxon>Pseudomonadati</taxon>
        <taxon>Chrysiogenota</taxon>
        <taxon>Chrysiogenia</taxon>
        <taxon>Chrysiogenales</taxon>
        <taxon>Chrysiogenaceae</taxon>
        <taxon>Desulfurispirillum</taxon>
    </lineage>
</organism>
<dbReference type="GO" id="GO:0005737">
    <property type="term" value="C:cytoplasm"/>
    <property type="evidence" value="ECO:0007669"/>
    <property type="project" value="UniProtKB-SubCell"/>
</dbReference>
<keyword evidence="10 13" id="KW-0648">Protein biosynthesis</keyword>
<dbReference type="GO" id="GO:0000287">
    <property type="term" value="F:magnesium ion binding"/>
    <property type="evidence" value="ECO:0007669"/>
    <property type="project" value="UniProtKB-UniRule"/>
</dbReference>
<dbReference type="InterPro" id="IPR022911">
    <property type="entry name" value="Phe_tRNA_ligase_alpha1_bac"/>
</dbReference>
<dbReference type="SUPFAM" id="SSF55681">
    <property type="entry name" value="Class II aaRS and biotin synthetases"/>
    <property type="match status" value="1"/>
</dbReference>
<dbReference type="InterPro" id="IPR004529">
    <property type="entry name" value="Phe-tRNA-synth_IIc_asu"/>
</dbReference>
<keyword evidence="9 13" id="KW-0460">Magnesium</keyword>
<dbReference type="Gene3D" id="3.30.930.10">
    <property type="entry name" value="Bira Bifunctional Protein, Domain 2"/>
    <property type="match status" value="1"/>
</dbReference>
<evidence type="ECO:0000256" key="6">
    <source>
        <dbReference type="ARBA" id="ARBA00022723"/>
    </source>
</evidence>